<name>A0ABQ8T1H9_PERAM</name>
<protein>
    <submittedName>
        <fullName evidence="1">Uncharacterized protein</fullName>
    </submittedName>
</protein>
<dbReference type="EMBL" id="JAJSOF020000017">
    <property type="protein sequence ID" value="KAJ4440322.1"/>
    <property type="molecule type" value="Genomic_DNA"/>
</dbReference>
<gene>
    <name evidence="1" type="ORF">ANN_08461</name>
</gene>
<dbReference type="Proteomes" id="UP001148838">
    <property type="component" value="Unassembled WGS sequence"/>
</dbReference>
<organism evidence="1 2">
    <name type="scientific">Periplaneta americana</name>
    <name type="common">American cockroach</name>
    <name type="synonym">Blatta americana</name>
    <dbReference type="NCBI Taxonomy" id="6978"/>
    <lineage>
        <taxon>Eukaryota</taxon>
        <taxon>Metazoa</taxon>
        <taxon>Ecdysozoa</taxon>
        <taxon>Arthropoda</taxon>
        <taxon>Hexapoda</taxon>
        <taxon>Insecta</taxon>
        <taxon>Pterygota</taxon>
        <taxon>Neoptera</taxon>
        <taxon>Polyneoptera</taxon>
        <taxon>Dictyoptera</taxon>
        <taxon>Blattodea</taxon>
        <taxon>Blattoidea</taxon>
        <taxon>Blattidae</taxon>
        <taxon>Blattinae</taxon>
        <taxon>Periplaneta</taxon>
    </lineage>
</organism>
<comment type="caution">
    <text evidence="1">The sequence shown here is derived from an EMBL/GenBank/DDBJ whole genome shotgun (WGS) entry which is preliminary data.</text>
</comment>
<accession>A0ABQ8T1H9</accession>
<sequence>MADRNLLISEHRDETIRVQLDRVYSYVHSDTDNRHELPRTVLNVYEKRATTTQHCNLEDLSCYLRRGRIANSHRLTTLRFSAYPGFKQAKSLYMSPIGIRGIVVNDICRQTVAFLYEYRTRTVNVAQASINDSGVKCNFVKVDIQQQLNSAYDLSINIHNEQILENRYVLSKIIVDCIKFCCAFQLALRGHD</sequence>
<proteinExistence type="predicted"/>
<evidence type="ECO:0000313" key="1">
    <source>
        <dbReference type="EMBL" id="KAJ4440322.1"/>
    </source>
</evidence>
<reference evidence="1 2" key="1">
    <citation type="journal article" date="2022" name="Allergy">
        <title>Genome assembly and annotation of Periplaneta americana reveal a comprehensive cockroach allergen profile.</title>
        <authorList>
            <person name="Wang L."/>
            <person name="Xiong Q."/>
            <person name="Saelim N."/>
            <person name="Wang L."/>
            <person name="Nong W."/>
            <person name="Wan A.T."/>
            <person name="Shi M."/>
            <person name="Liu X."/>
            <person name="Cao Q."/>
            <person name="Hui J.H.L."/>
            <person name="Sookrung N."/>
            <person name="Leung T.F."/>
            <person name="Tungtrongchitr A."/>
            <person name="Tsui S.K.W."/>
        </authorList>
    </citation>
    <scope>NUCLEOTIDE SEQUENCE [LARGE SCALE GENOMIC DNA]</scope>
    <source>
        <strain evidence="1">PWHHKU_190912</strain>
    </source>
</reference>
<evidence type="ECO:0000313" key="2">
    <source>
        <dbReference type="Proteomes" id="UP001148838"/>
    </source>
</evidence>
<keyword evidence="2" id="KW-1185">Reference proteome</keyword>